<proteinExistence type="predicted"/>
<dbReference type="RefSeq" id="WP_150780507.1">
    <property type="nucleotide sequence ID" value="NZ_CABVIH010000015.1"/>
</dbReference>
<dbReference type="PROSITE" id="PS51257">
    <property type="entry name" value="PROKAR_LIPOPROTEIN"/>
    <property type="match status" value="1"/>
</dbReference>
<gene>
    <name evidence="2" type="ORF">PS880_03200</name>
</gene>
<evidence type="ECO:0008006" key="4">
    <source>
        <dbReference type="Google" id="ProtNLM"/>
    </source>
</evidence>
<dbReference type="EMBL" id="CABVIH010000015">
    <property type="protein sequence ID" value="VVP08669.1"/>
    <property type="molecule type" value="Genomic_DNA"/>
</dbReference>
<evidence type="ECO:0000313" key="3">
    <source>
        <dbReference type="Proteomes" id="UP000375525"/>
    </source>
</evidence>
<name>A0A5E7L4S8_PSEFL</name>
<evidence type="ECO:0000256" key="1">
    <source>
        <dbReference type="SAM" id="SignalP"/>
    </source>
</evidence>
<sequence precursor="true">MHKVMPFLLALVLISTAGCAELIDARRDYLQWVDSLDLPRQTPPTQQQQTMPMQQQYGQPVYRSQDCIGAVVNGVCHGSTGAAQPQATCYGQMLNGQCTGPQF</sequence>
<dbReference type="Proteomes" id="UP000375525">
    <property type="component" value="Unassembled WGS sequence"/>
</dbReference>
<organism evidence="2 3">
    <name type="scientific">Pseudomonas fluorescens</name>
    <dbReference type="NCBI Taxonomy" id="294"/>
    <lineage>
        <taxon>Bacteria</taxon>
        <taxon>Pseudomonadati</taxon>
        <taxon>Pseudomonadota</taxon>
        <taxon>Gammaproteobacteria</taxon>
        <taxon>Pseudomonadales</taxon>
        <taxon>Pseudomonadaceae</taxon>
        <taxon>Pseudomonas</taxon>
    </lineage>
</organism>
<dbReference type="OrthoDB" id="7026002at2"/>
<accession>A0A5E7L4S8</accession>
<keyword evidence="1" id="KW-0732">Signal</keyword>
<reference evidence="2 3" key="1">
    <citation type="submission" date="2019-09" db="EMBL/GenBank/DDBJ databases">
        <authorList>
            <person name="Chandra G."/>
            <person name="Truman W A."/>
        </authorList>
    </citation>
    <scope>NUCLEOTIDE SEQUENCE [LARGE SCALE GENOMIC DNA]</scope>
    <source>
        <strain evidence="2">PS880</strain>
    </source>
</reference>
<feature type="chain" id="PRO_5022901989" description="Lipoprotein" evidence="1">
    <location>
        <begin position="21"/>
        <end position="103"/>
    </location>
</feature>
<dbReference type="AlphaFoldDB" id="A0A5E7L4S8"/>
<evidence type="ECO:0000313" key="2">
    <source>
        <dbReference type="EMBL" id="VVP08669.1"/>
    </source>
</evidence>
<feature type="signal peptide" evidence="1">
    <location>
        <begin position="1"/>
        <end position="20"/>
    </location>
</feature>
<protein>
    <recommendedName>
        <fullName evidence="4">Lipoprotein</fullName>
    </recommendedName>
</protein>